<dbReference type="PATRIC" id="fig|742823.3.peg.1949"/>
<organism evidence="7 8">
    <name type="scientific">Sutterella wadsworthensis 2_1_59BFAA</name>
    <dbReference type="NCBI Taxonomy" id="742823"/>
    <lineage>
        <taxon>Bacteria</taxon>
        <taxon>Pseudomonadati</taxon>
        <taxon>Pseudomonadota</taxon>
        <taxon>Betaproteobacteria</taxon>
        <taxon>Burkholderiales</taxon>
        <taxon>Sutterellaceae</taxon>
        <taxon>Sutterella</taxon>
    </lineage>
</organism>
<dbReference type="InterPro" id="IPR027477">
    <property type="entry name" value="Succ_DH/fumarate_Rdtase_cat_sf"/>
</dbReference>
<dbReference type="STRING" id="742823.HMPREF9465_01952"/>
<feature type="domain" description="FAD-dependent oxidoreductase 2 FAD-binding" evidence="6">
    <location>
        <begin position="45"/>
        <end position="470"/>
    </location>
</feature>
<name>K1KFA5_9BURK</name>
<protein>
    <submittedName>
        <fullName evidence="7">Flavocytochrome c</fullName>
    </submittedName>
</protein>
<dbReference type="InterPro" id="IPR003953">
    <property type="entry name" value="FAD-dep_OxRdtase_2_FAD-bd"/>
</dbReference>
<dbReference type="GO" id="GO:0016491">
    <property type="term" value="F:oxidoreductase activity"/>
    <property type="evidence" value="ECO:0007669"/>
    <property type="project" value="UniProtKB-KW"/>
</dbReference>
<dbReference type="SUPFAM" id="SSF56425">
    <property type="entry name" value="Succinate dehydrogenase/fumarate reductase flavoprotein, catalytic domain"/>
    <property type="match status" value="1"/>
</dbReference>
<dbReference type="PANTHER" id="PTHR43400:SF7">
    <property type="entry name" value="FAD-DEPENDENT OXIDOREDUCTASE 2 FAD BINDING DOMAIN-CONTAINING PROTEIN"/>
    <property type="match status" value="1"/>
</dbReference>
<dbReference type="InterPro" id="IPR006311">
    <property type="entry name" value="TAT_signal"/>
</dbReference>
<dbReference type="SUPFAM" id="SSF51905">
    <property type="entry name" value="FAD/NAD(P)-binding domain"/>
    <property type="match status" value="1"/>
</dbReference>
<dbReference type="eggNOG" id="COG1053">
    <property type="taxonomic scope" value="Bacteria"/>
</dbReference>
<keyword evidence="4 5" id="KW-0560">Oxidoreductase</keyword>
<dbReference type="InterPro" id="IPR036188">
    <property type="entry name" value="FAD/NAD-bd_sf"/>
</dbReference>
<dbReference type="HOGENOM" id="CLU_011398_4_5_4"/>
<comment type="caution">
    <text evidence="7">The sequence shown here is derived from an EMBL/GenBank/DDBJ whole genome shotgun (WGS) entry which is preliminary data.</text>
</comment>
<reference evidence="7 8" key="1">
    <citation type="submission" date="2012-05" db="EMBL/GenBank/DDBJ databases">
        <title>The Genome Sequence of Sutterella wadsworthensis 2_1_59BFAA.</title>
        <authorList>
            <consortium name="The Broad Institute Genome Sequencing Platform"/>
            <person name="Earl A."/>
            <person name="Ward D."/>
            <person name="Feldgarden M."/>
            <person name="Gevers D."/>
            <person name="Daigneault M."/>
            <person name="Strauss J."/>
            <person name="Allen-Vercoe E."/>
            <person name="Walker B."/>
            <person name="Young S.K."/>
            <person name="Zeng Q."/>
            <person name="Gargeya S."/>
            <person name="Fitzgerald M."/>
            <person name="Haas B."/>
            <person name="Abouelleil A."/>
            <person name="Alvarado L."/>
            <person name="Arachchi H.M."/>
            <person name="Berlin A.M."/>
            <person name="Chapman S.B."/>
            <person name="Goldberg J."/>
            <person name="Griggs A."/>
            <person name="Gujja S."/>
            <person name="Hansen M."/>
            <person name="Howarth C."/>
            <person name="Imamovic A."/>
            <person name="Larimer J."/>
            <person name="McCowen C."/>
            <person name="Montmayeur A."/>
            <person name="Murphy C."/>
            <person name="Neiman D."/>
            <person name="Pearson M."/>
            <person name="Priest M."/>
            <person name="Roberts A."/>
            <person name="Saif S."/>
            <person name="Shea T."/>
            <person name="Sisk P."/>
            <person name="Sykes S."/>
            <person name="Wortman J."/>
            <person name="Nusbaum C."/>
            <person name="Birren B."/>
        </authorList>
    </citation>
    <scope>NUCLEOTIDE SEQUENCE [LARGE SCALE GENOMIC DNA]</scope>
    <source>
        <strain evidence="7 8">2_1_59BFAA</strain>
    </source>
</reference>
<gene>
    <name evidence="7" type="ORF">HMPREF9465_01952</name>
</gene>
<dbReference type="PANTHER" id="PTHR43400">
    <property type="entry name" value="FUMARATE REDUCTASE"/>
    <property type="match status" value="1"/>
</dbReference>
<dbReference type="NCBIfam" id="TIGR01813">
    <property type="entry name" value="flavo_cyto_c"/>
    <property type="match status" value="1"/>
</dbReference>
<keyword evidence="8" id="KW-1185">Reference proteome</keyword>
<accession>K1KFA5</accession>
<evidence type="ECO:0000313" key="7">
    <source>
        <dbReference type="EMBL" id="EKB30424.1"/>
    </source>
</evidence>
<evidence type="ECO:0000256" key="5">
    <source>
        <dbReference type="RuleBase" id="RU366062"/>
    </source>
</evidence>
<dbReference type="GO" id="GO:0010181">
    <property type="term" value="F:FMN binding"/>
    <property type="evidence" value="ECO:0007669"/>
    <property type="project" value="InterPro"/>
</dbReference>
<evidence type="ECO:0000256" key="4">
    <source>
        <dbReference type="ARBA" id="ARBA00023002"/>
    </source>
</evidence>
<dbReference type="Gene3D" id="3.50.50.60">
    <property type="entry name" value="FAD/NAD(P)-binding domain"/>
    <property type="match status" value="1"/>
</dbReference>
<sequence length="491" mass="53279">MTEPLSRLPTLSRRTLLAGAAAAGLTAGMPPVRAAGLRWDGEAEIVIVGSGGAGVSAALAARERTKGRIVILEKLGVTGGSTRFSCGYFNAVDPERQRAQGIEDSLERHIADTNASGRGRGDPELVRILCSEALDALHWVEGYGVKYEPFCSQIYGGLFPRSHLPKLSDPQASYIDVLLDACRSRGIEILTSSPVLSLVLNEDGSAAGVVWRDASGTRCTLRASRAVVLASGGFSANAELCRLHDPRLGDLDTTNPAGSTGEVMLAAREAGAYLTGCDWIECIPLHVHYARFAILVERCIFVDQQGRRFVREDDRRDILRDTILSLPSRVGFVIVDHDGFESNPPSFRRELHEGLERQEVYRAQTLEEMAQLLRLPVNNFVETVNRYNGFVRSGRDEDFGRGVESMIHEIRKPPFWACRASMSRHHTMGGVSIDARARVLDWDSKPVGRLYAAGEVAGGVHGASRLGGNAIADVHVFGRIAGREAASEVPA</sequence>
<evidence type="ECO:0000259" key="6">
    <source>
        <dbReference type="Pfam" id="PF00890"/>
    </source>
</evidence>
<dbReference type="AlphaFoldDB" id="K1KFA5"/>
<dbReference type="RefSeq" id="WP_005436570.1">
    <property type="nucleotide sequence ID" value="NZ_JH815519.1"/>
</dbReference>
<dbReference type="InterPro" id="IPR050315">
    <property type="entry name" value="FAD-oxidoreductase_2"/>
</dbReference>
<dbReference type="Proteomes" id="UP000005835">
    <property type="component" value="Unassembled WGS sequence"/>
</dbReference>
<evidence type="ECO:0000256" key="1">
    <source>
        <dbReference type="ARBA" id="ARBA00001974"/>
    </source>
</evidence>
<dbReference type="Gene3D" id="3.90.700.10">
    <property type="entry name" value="Succinate dehydrogenase/fumarate reductase flavoprotein, catalytic domain"/>
    <property type="match status" value="1"/>
</dbReference>
<dbReference type="InterPro" id="IPR010960">
    <property type="entry name" value="Flavocytochrome_c"/>
</dbReference>
<keyword evidence="2 5" id="KW-0285">Flavoprotein</keyword>
<dbReference type="EMBL" id="ADMG01000042">
    <property type="protein sequence ID" value="EKB30424.1"/>
    <property type="molecule type" value="Genomic_DNA"/>
</dbReference>
<comment type="similarity">
    <text evidence="5">Belongs to the FAD-dependent oxidoreductase 2 family. FRD/SDH subfamily.</text>
</comment>
<evidence type="ECO:0000313" key="8">
    <source>
        <dbReference type="Proteomes" id="UP000005835"/>
    </source>
</evidence>
<dbReference type="Pfam" id="PF00890">
    <property type="entry name" value="FAD_binding_2"/>
    <property type="match status" value="1"/>
</dbReference>
<keyword evidence="3 5" id="KW-0274">FAD</keyword>
<proteinExistence type="inferred from homology"/>
<dbReference type="PROSITE" id="PS51318">
    <property type="entry name" value="TAT"/>
    <property type="match status" value="1"/>
</dbReference>
<comment type="cofactor">
    <cofactor evidence="1">
        <name>FAD</name>
        <dbReference type="ChEBI" id="CHEBI:57692"/>
    </cofactor>
</comment>
<evidence type="ECO:0000256" key="3">
    <source>
        <dbReference type="ARBA" id="ARBA00022827"/>
    </source>
</evidence>
<evidence type="ECO:0000256" key="2">
    <source>
        <dbReference type="ARBA" id="ARBA00022630"/>
    </source>
</evidence>
<dbReference type="OrthoDB" id="9813348at2"/>